<dbReference type="Proteomes" id="UP001597373">
    <property type="component" value="Unassembled WGS sequence"/>
</dbReference>
<evidence type="ECO:0000259" key="2">
    <source>
        <dbReference type="Pfam" id="PF13449"/>
    </source>
</evidence>
<dbReference type="RefSeq" id="WP_345098891.1">
    <property type="nucleotide sequence ID" value="NZ_BAABGS010000020.1"/>
</dbReference>
<feature type="domain" description="Phytase-like" evidence="2">
    <location>
        <begin position="67"/>
        <end position="318"/>
    </location>
</feature>
<reference evidence="4" key="1">
    <citation type="journal article" date="2019" name="Int. J. Syst. Evol. Microbiol.">
        <title>The Global Catalogue of Microorganisms (GCM) 10K type strain sequencing project: providing services to taxonomists for standard genome sequencing and annotation.</title>
        <authorList>
            <consortium name="The Broad Institute Genomics Platform"/>
            <consortium name="The Broad Institute Genome Sequencing Center for Infectious Disease"/>
            <person name="Wu L."/>
            <person name="Ma J."/>
        </authorList>
    </citation>
    <scope>NUCLEOTIDE SEQUENCE [LARGE SCALE GENOMIC DNA]</scope>
    <source>
        <strain evidence="4">KCTC 23707</strain>
    </source>
</reference>
<evidence type="ECO:0000256" key="1">
    <source>
        <dbReference type="SAM" id="SignalP"/>
    </source>
</evidence>
<feature type="chain" id="PRO_5047148368" evidence="1">
    <location>
        <begin position="26"/>
        <end position="335"/>
    </location>
</feature>
<dbReference type="EMBL" id="JBHUIR010000021">
    <property type="protein sequence ID" value="MFD2259701.1"/>
    <property type="molecule type" value="Genomic_DNA"/>
</dbReference>
<dbReference type="PIRSF" id="PIRSF031900">
    <property type="entry name" value="UCP031900"/>
    <property type="match status" value="1"/>
</dbReference>
<keyword evidence="4" id="KW-1185">Reference proteome</keyword>
<sequence length="335" mass="36641">MFARRLLPPLLILAGAVVASATSMADSQANLDVRARIIQTFRHGSAESRFGPLEFAGGLALTSNDSAFGSFSGFRFLDTGRRIAGITDTGLWFTATIERDASFRPAGFSNFTLEPIPGIKKPDEPKHMADAESFAVRGSKAVVGFEYTHRIVEFAIDGSGRPIKPLRDINPLIPRRELRRNRGFEALAFAPEKSPLAGALVVITEQSIDKNGNAFAAILEGPRKGIFTVRRDSGYDPTDAAFLPNGDLLLLERRFSLLGGLAMRLRRIPVSSIHPGAVADGPVILEADMGYYIDNMEGLDVWRAPDGSLMVSLISDDNQAFFQRTVYLEFRYTGE</sequence>
<dbReference type="Pfam" id="PF13449">
    <property type="entry name" value="Phytase-like"/>
    <property type="match status" value="1"/>
</dbReference>
<proteinExistence type="predicted"/>
<name>A0ABW5DJG1_9HYPH</name>
<gene>
    <name evidence="3" type="ORF">ACFSMZ_07970</name>
</gene>
<feature type="signal peptide" evidence="1">
    <location>
        <begin position="1"/>
        <end position="25"/>
    </location>
</feature>
<dbReference type="InterPro" id="IPR014567">
    <property type="entry name" value="UCP031900"/>
</dbReference>
<comment type="caution">
    <text evidence="3">The sequence shown here is derived from an EMBL/GenBank/DDBJ whole genome shotgun (WGS) entry which is preliminary data.</text>
</comment>
<accession>A0ABW5DJG1</accession>
<protein>
    <submittedName>
        <fullName evidence="3">Esterase-like activity of phytase family protein</fullName>
    </submittedName>
</protein>
<organism evidence="3 4">
    <name type="scientific">Chelativorans composti</name>
    <dbReference type="NCBI Taxonomy" id="768533"/>
    <lineage>
        <taxon>Bacteria</taxon>
        <taxon>Pseudomonadati</taxon>
        <taxon>Pseudomonadota</taxon>
        <taxon>Alphaproteobacteria</taxon>
        <taxon>Hyphomicrobiales</taxon>
        <taxon>Phyllobacteriaceae</taxon>
        <taxon>Chelativorans</taxon>
    </lineage>
</organism>
<evidence type="ECO:0000313" key="3">
    <source>
        <dbReference type="EMBL" id="MFD2259701.1"/>
    </source>
</evidence>
<dbReference type="InterPro" id="IPR027372">
    <property type="entry name" value="Phytase-like_dom"/>
</dbReference>
<evidence type="ECO:0000313" key="4">
    <source>
        <dbReference type="Proteomes" id="UP001597373"/>
    </source>
</evidence>
<keyword evidence="1" id="KW-0732">Signal</keyword>